<keyword evidence="1" id="KW-0812">Transmembrane</keyword>
<name>A0ABT8EM21_9BURK</name>
<keyword evidence="1" id="KW-0472">Membrane</keyword>
<gene>
    <name evidence="2" type="ORF">LMS43_13715</name>
</gene>
<evidence type="ECO:0000313" key="3">
    <source>
        <dbReference type="Proteomes" id="UP001168613"/>
    </source>
</evidence>
<proteinExistence type="predicted"/>
<reference evidence="2" key="1">
    <citation type="submission" date="2021-11" db="EMBL/GenBank/DDBJ databases">
        <title>Draft genome sequence of Alcaligenes endophyticus type strain CCUG 75668T.</title>
        <authorList>
            <person name="Salva-Serra F."/>
            <person name="Duran R.E."/>
            <person name="Seeger M."/>
            <person name="Moore E.R.B."/>
            <person name="Jaen-Luchoro D."/>
        </authorList>
    </citation>
    <scope>NUCLEOTIDE SEQUENCE</scope>
    <source>
        <strain evidence="2">CCUG 75668</strain>
    </source>
</reference>
<feature type="transmembrane region" description="Helical" evidence="1">
    <location>
        <begin position="83"/>
        <end position="105"/>
    </location>
</feature>
<accession>A0ABT8EM21</accession>
<dbReference type="EMBL" id="JAJHNU010000004">
    <property type="protein sequence ID" value="MDN4122347.1"/>
    <property type="molecule type" value="Genomic_DNA"/>
</dbReference>
<dbReference type="Proteomes" id="UP001168613">
    <property type="component" value="Unassembled WGS sequence"/>
</dbReference>
<evidence type="ECO:0008006" key="4">
    <source>
        <dbReference type="Google" id="ProtNLM"/>
    </source>
</evidence>
<keyword evidence="1" id="KW-1133">Transmembrane helix</keyword>
<comment type="caution">
    <text evidence="2">The sequence shown here is derived from an EMBL/GenBank/DDBJ whole genome shotgun (WGS) entry which is preliminary data.</text>
</comment>
<evidence type="ECO:0000313" key="2">
    <source>
        <dbReference type="EMBL" id="MDN4122347.1"/>
    </source>
</evidence>
<organism evidence="2 3">
    <name type="scientific">Alcaligenes endophyticus</name>
    <dbReference type="NCBI Taxonomy" id="1929088"/>
    <lineage>
        <taxon>Bacteria</taxon>
        <taxon>Pseudomonadati</taxon>
        <taxon>Pseudomonadota</taxon>
        <taxon>Betaproteobacteria</taxon>
        <taxon>Burkholderiales</taxon>
        <taxon>Alcaligenaceae</taxon>
        <taxon>Alcaligenes</taxon>
    </lineage>
</organism>
<dbReference type="RefSeq" id="WP_266123431.1">
    <property type="nucleotide sequence ID" value="NZ_JAJHNU010000004.1"/>
</dbReference>
<keyword evidence="3" id="KW-1185">Reference proteome</keyword>
<sequence length="143" mass="14542">MAVSAWTAVLLALRAAVLLPGAGEFLGVELLVTFLLLVFLLGVEVEPALLALALLGSLATLAVRLVTVAVLLAVLAVLALAGLFVFTALLGRVAVFLAATLRAVLGTVVADFVLLLAVVVVFFALVAVALVLLTLAVVFLGLA</sequence>
<feature type="transmembrane region" description="Helical" evidence="1">
    <location>
        <begin position="50"/>
        <end position="77"/>
    </location>
</feature>
<evidence type="ECO:0000256" key="1">
    <source>
        <dbReference type="SAM" id="Phobius"/>
    </source>
</evidence>
<feature type="transmembrane region" description="Helical" evidence="1">
    <location>
        <begin position="112"/>
        <end position="142"/>
    </location>
</feature>
<protein>
    <recommendedName>
        <fullName evidence="4">ABC transmembrane type-1 domain-containing protein</fullName>
    </recommendedName>
</protein>